<evidence type="ECO:0000313" key="1">
    <source>
        <dbReference type="EMBL" id="KIK10488.1"/>
    </source>
</evidence>
<protein>
    <submittedName>
        <fullName evidence="1">Uncharacterized protein</fullName>
    </submittedName>
</protein>
<dbReference type="OrthoDB" id="3267098at2759"/>
<organism evidence="1 2">
    <name type="scientific">Pisolithus microcarpus 441</name>
    <dbReference type="NCBI Taxonomy" id="765257"/>
    <lineage>
        <taxon>Eukaryota</taxon>
        <taxon>Fungi</taxon>
        <taxon>Dikarya</taxon>
        <taxon>Basidiomycota</taxon>
        <taxon>Agaricomycotina</taxon>
        <taxon>Agaricomycetes</taxon>
        <taxon>Agaricomycetidae</taxon>
        <taxon>Boletales</taxon>
        <taxon>Sclerodermatineae</taxon>
        <taxon>Pisolithaceae</taxon>
        <taxon>Pisolithus</taxon>
    </lineage>
</organism>
<dbReference type="STRING" id="765257.A0A0C9YR39"/>
<reference evidence="2" key="2">
    <citation type="submission" date="2015-01" db="EMBL/GenBank/DDBJ databases">
        <title>Evolutionary Origins and Diversification of the Mycorrhizal Mutualists.</title>
        <authorList>
            <consortium name="DOE Joint Genome Institute"/>
            <consortium name="Mycorrhizal Genomics Consortium"/>
            <person name="Kohler A."/>
            <person name="Kuo A."/>
            <person name="Nagy L.G."/>
            <person name="Floudas D."/>
            <person name="Copeland A."/>
            <person name="Barry K.W."/>
            <person name="Cichocki N."/>
            <person name="Veneault-Fourrey C."/>
            <person name="LaButti K."/>
            <person name="Lindquist E.A."/>
            <person name="Lipzen A."/>
            <person name="Lundell T."/>
            <person name="Morin E."/>
            <person name="Murat C."/>
            <person name="Riley R."/>
            <person name="Ohm R."/>
            <person name="Sun H."/>
            <person name="Tunlid A."/>
            <person name="Henrissat B."/>
            <person name="Grigoriev I.V."/>
            <person name="Hibbett D.S."/>
            <person name="Martin F."/>
        </authorList>
    </citation>
    <scope>NUCLEOTIDE SEQUENCE [LARGE SCALE GENOMIC DNA]</scope>
    <source>
        <strain evidence="2">441</strain>
    </source>
</reference>
<dbReference type="EMBL" id="KN834645">
    <property type="protein sequence ID" value="KIK10488.1"/>
    <property type="molecule type" value="Genomic_DNA"/>
</dbReference>
<reference evidence="1 2" key="1">
    <citation type="submission" date="2014-04" db="EMBL/GenBank/DDBJ databases">
        <authorList>
            <consortium name="DOE Joint Genome Institute"/>
            <person name="Kuo A."/>
            <person name="Kohler A."/>
            <person name="Costa M.D."/>
            <person name="Nagy L.G."/>
            <person name="Floudas D."/>
            <person name="Copeland A."/>
            <person name="Barry K.W."/>
            <person name="Cichocki N."/>
            <person name="Veneault-Fourrey C."/>
            <person name="LaButti K."/>
            <person name="Lindquist E.A."/>
            <person name="Lipzen A."/>
            <person name="Lundell T."/>
            <person name="Morin E."/>
            <person name="Murat C."/>
            <person name="Sun H."/>
            <person name="Tunlid A."/>
            <person name="Henrissat B."/>
            <person name="Grigoriev I.V."/>
            <person name="Hibbett D.S."/>
            <person name="Martin F."/>
            <person name="Nordberg H.P."/>
            <person name="Cantor M.N."/>
            <person name="Hua S.X."/>
        </authorList>
    </citation>
    <scope>NUCLEOTIDE SEQUENCE [LARGE SCALE GENOMIC DNA]</scope>
    <source>
        <strain evidence="1 2">441</strain>
    </source>
</reference>
<proteinExistence type="predicted"/>
<evidence type="ECO:0000313" key="2">
    <source>
        <dbReference type="Proteomes" id="UP000054018"/>
    </source>
</evidence>
<dbReference type="AlphaFoldDB" id="A0A0C9YR39"/>
<dbReference type="Proteomes" id="UP000054018">
    <property type="component" value="Unassembled WGS sequence"/>
</dbReference>
<gene>
    <name evidence="1" type="ORF">PISMIDRAFT_20353</name>
</gene>
<name>A0A0C9YR39_9AGAM</name>
<accession>A0A0C9YR39</accession>
<keyword evidence="2" id="KW-1185">Reference proteome</keyword>
<dbReference type="HOGENOM" id="CLU_103600_0_0_1"/>
<sequence length="202" mass="23516">MFGTSDSYLTQSKIHDSFRATKDPLEPVPNVPEERYNVRKSQHRPIDLANFIRKNSGDPALQEFTLRLKRHLLPRIRAMHVLASEPSALQPLEGLDASYDASEATVNHLLIRSNRIYQHHILQVNYTTYNVRRRQDIFNPTTDHRDIMMLATPENTDESETIHQHHHRFCYARIISIYHANIQYIGPGCSSYLLCQLDFLHV</sequence>